<dbReference type="SUPFAM" id="SSF50118">
    <property type="entry name" value="Cell growth inhibitor/plasmid maintenance toxic component"/>
    <property type="match status" value="1"/>
</dbReference>
<keyword evidence="1" id="KW-0540">Nuclease</keyword>
<name>A0A6S6TP97_9BACT</name>
<dbReference type="PANTHER" id="PTHR33988">
    <property type="entry name" value="ENDORIBONUCLEASE MAZF-RELATED"/>
    <property type="match status" value="1"/>
</dbReference>
<keyword evidence="1" id="KW-0378">Hydrolase</keyword>
<organism evidence="2">
    <name type="scientific">uncultured Sulfurovum sp</name>
    <dbReference type="NCBI Taxonomy" id="269237"/>
    <lineage>
        <taxon>Bacteria</taxon>
        <taxon>Pseudomonadati</taxon>
        <taxon>Campylobacterota</taxon>
        <taxon>Epsilonproteobacteria</taxon>
        <taxon>Campylobacterales</taxon>
        <taxon>Sulfurovaceae</taxon>
        <taxon>Sulfurovum</taxon>
        <taxon>environmental samples</taxon>
    </lineage>
</organism>
<comment type="similarity">
    <text evidence="1">Belongs to the PemK/MazF family.</text>
</comment>
<dbReference type="Gene3D" id="2.30.30.110">
    <property type="match status" value="1"/>
</dbReference>
<dbReference type="AlphaFoldDB" id="A0A6S6TP97"/>
<dbReference type="EMBL" id="CACVAU010000050">
    <property type="protein sequence ID" value="CAA6816816.1"/>
    <property type="molecule type" value="Genomic_DNA"/>
</dbReference>
<dbReference type="PIRSF" id="PIRSF033490">
    <property type="entry name" value="MazF"/>
    <property type="match status" value="1"/>
</dbReference>
<dbReference type="Pfam" id="PF02452">
    <property type="entry name" value="PemK_toxin"/>
    <property type="match status" value="1"/>
</dbReference>
<protein>
    <recommendedName>
        <fullName evidence="1">mRNA interferase</fullName>
        <ecNumber evidence="1">3.1.-.-</ecNumber>
    </recommendedName>
</protein>
<proteinExistence type="inferred from homology"/>
<dbReference type="EC" id="3.1.-.-" evidence="1"/>
<dbReference type="InterPro" id="IPR003477">
    <property type="entry name" value="PemK-like"/>
</dbReference>
<dbReference type="InterPro" id="IPR011067">
    <property type="entry name" value="Plasmid_toxin/cell-grow_inhib"/>
</dbReference>
<evidence type="ECO:0000256" key="1">
    <source>
        <dbReference type="PIRNR" id="PIRNR033490"/>
    </source>
</evidence>
<dbReference type="GO" id="GO:0003677">
    <property type="term" value="F:DNA binding"/>
    <property type="evidence" value="ECO:0007669"/>
    <property type="project" value="InterPro"/>
</dbReference>
<gene>
    <name evidence="2" type="ORF">HELGO_WM4706</name>
</gene>
<accession>A0A6S6TP97</accession>
<dbReference type="GO" id="GO:0006402">
    <property type="term" value="P:mRNA catabolic process"/>
    <property type="evidence" value="ECO:0007669"/>
    <property type="project" value="TreeGrafter"/>
</dbReference>
<comment type="function">
    <text evidence="1">Toxic component of a type II toxin-antitoxin (TA) system.</text>
</comment>
<dbReference type="GO" id="GO:0004521">
    <property type="term" value="F:RNA endonuclease activity"/>
    <property type="evidence" value="ECO:0007669"/>
    <property type="project" value="TreeGrafter"/>
</dbReference>
<keyword evidence="1" id="KW-0255">Endonuclease</keyword>
<dbReference type="GO" id="GO:0016787">
    <property type="term" value="F:hydrolase activity"/>
    <property type="evidence" value="ECO:0007669"/>
    <property type="project" value="UniProtKB-KW"/>
</dbReference>
<dbReference type="PANTHER" id="PTHR33988:SF1">
    <property type="entry name" value="ENDORIBONUCLEASE MAZF7-RELATED"/>
    <property type="match status" value="1"/>
</dbReference>
<reference evidence="2" key="1">
    <citation type="submission" date="2020-01" db="EMBL/GenBank/DDBJ databases">
        <authorList>
            <person name="Meier V. D."/>
            <person name="Meier V D."/>
        </authorList>
    </citation>
    <scope>NUCLEOTIDE SEQUENCE</scope>
    <source>
        <strain evidence="2">HLG_WM_MAG_05</strain>
    </source>
</reference>
<sequence length="111" mass="12421">MKQGEVWQVNLDPTLGSEMKKSRPCVILNNDMVGKLALKIIAPLTDFKEHYKLVPWMVTIEPNVQNGLSKKSSIDLFQVRSLSQKRLAHKVGSVEDDILEACKVALGVVFD</sequence>
<evidence type="ECO:0000313" key="2">
    <source>
        <dbReference type="EMBL" id="CAA6816816.1"/>
    </source>
</evidence>
<dbReference type="GO" id="GO:0016075">
    <property type="term" value="P:rRNA catabolic process"/>
    <property type="evidence" value="ECO:0007669"/>
    <property type="project" value="TreeGrafter"/>
</dbReference>